<keyword evidence="3" id="KW-1185">Reference proteome</keyword>
<dbReference type="InterPro" id="IPR049054">
    <property type="entry name" value="CN_hydtase_beta-like_N"/>
</dbReference>
<dbReference type="Gene3D" id="1.10.472.20">
    <property type="entry name" value="Nitrile hydratase, beta subunit"/>
    <property type="match status" value="1"/>
</dbReference>
<dbReference type="Pfam" id="PF21006">
    <property type="entry name" value="NHase_beta_N"/>
    <property type="match status" value="1"/>
</dbReference>
<accession>A0ABP8Y7H6</accession>
<evidence type="ECO:0000313" key="2">
    <source>
        <dbReference type="EMBL" id="GAA4722227.1"/>
    </source>
</evidence>
<evidence type="ECO:0000313" key="3">
    <source>
        <dbReference type="Proteomes" id="UP001499882"/>
    </source>
</evidence>
<reference evidence="3" key="1">
    <citation type="journal article" date="2019" name="Int. J. Syst. Evol. Microbiol.">
        <title>The Global Catalogue of Microorganisms (GCM) 10K type strain sequencing project: providing services to taxonomists for standard genome sequencing and annotation.</title>
        <authorList>
            <consortium name="The Broad Institute Genomics Platform"/>
            <consortium name="The Broad Institute Genome Sequencing Center for Infectious Disease"/>
            <person name="Wu L."/>
            <person name="Ma J."/>
        </authorList>
    </citation>
    <scope>NUCLEOTIDE SEQUENCE [LARGE SCALE GENOMIC DNA]</scope>
    <source>
        <strain evidence="3">JCM 18532</strain>
    </source>
</reference>
<dbReference type="InterPro" id="IPR023808">
    <property type="entry name" value="Nitrile_Hydratase_acc_put"/>
</dbReference>
<gene>
    <name evidence="2" type="ORF">GCM10023350_00330</name>
</gene>
<dbReference type="Proteomes" id="UP001499882">
    <property type="component" value="Unassembled WGS sequence"/>
</dbReference>
<dbReference type="RefSeq" id="WP_345524465.1">
    <property type="nucleotide sequence ID" value="NZ_BAABKN010000001.1"/>
</dbReference>
<comment type="caution">
    <text evidence="2">The sequence shown here is derived from an EMBL/GenBank/DDBJ whole genome shotgun (WGS) entry which is preliminary data.</text>
</comment>
<protein>
    <recommendedName>
        <fullName evidence="1">Nitrile hydratase beta subunit-like N-terminal domain-containing protein</fullName>
    </recommendedName>
</protein>
<evidence type="ECO:0000259" key="1">
    <source>
        <dbReference type="Pfam" id="PF21006"/>
    </source>
</evidence>
<dbReference type="SUPFAM" id="SSF50090">
    <property type="entry name" value="Electron transport accessory proteins"/>
    <property type="match status" value="1"/>
</dbReference>
<dbReference type="EMBL" id="BAABKN010000001">
    <property type="protein sequence ID" value="GAA4722227.1"/>
    <property type="molecule type" value="Genomic_DNA"/>
</dbReference>
<name>A0ABP8Y7H6_9ACTN</name>
<dbReference type="InterPro" id="IPR008990">
    <property type="entry name" value="Elect_transpt_acc-like_dom_sf"/>
</dbReference>
<feature type="domain" description="Nitrile hydratase beta subunit-like N-terminal" evidence="1">
    <location>
        <begin position="25"/>
        <end position="116"/>
    </location>
</feature>
<sequence>MIMHSADRESGVGGGEVDVDVSSLQDDVAVPRRNGEVVFESPWQSRAFGMAVALCRDGYFEWDDFRANLARAIVDRGQDGVDDYYLRWLDALEASLSGRGLYQRAELEAREHEYHVHARDEVF</sequence>
<dbReference type="NCBIfam" id="TIGR03889">
    <property type="entry name" value="nitrile_acc"/>
    <property type="match status" value="1"/>
</dbReference>
<organism evidence="2 3">
    <name type="scientific">Nocardioides endophyticus</name>
    <dbReference type="NCBI Taxonomy" id="1353775"/>
    <lineage>
        <taxon>Bacteria</taxon>
        <taxon>Bacillati</taxon>
        <taxon>Actinomycetota</taxon>
        <taxon>Actinomycetes</taxon>
        <taxon>Propionibacteriales</taxon>
        <taxon>Nocardioidaceae</taxon>
        <taxon>Nocardioides</taxon>
    </lineage>
</organism>
<dbReference type="InterPro" id="IPR042262">
    <property type="entry name" value="CN_hydtase_beta_C"/>
</dbReference>
<proteinExistence type="predicted"/>